<evidence type="ECO:0000256" key="2">
    <source>
        <dbReference type="SAM" id="SignalP"/>
    </source>
</evidence>
<evidence type="ECO:0000313" key="4">
    <source>
        <dbReference type="Proteomes" id="UP001558632"/>
    </source>
</evidence>
<organism evidence="3 4">
    <name type="scientific">Trichinella spiralis</name>
    <name type="common">Trichina worm</name>
    <dbReference type="NCBI Taxonomy" id="6334"/>
    <lineage>
        <taxon>Eukaryota</taxon>
        <taxon>Metazoa</taxon>
        <taxon>Ecdysozoa</taxon>
        <taxon>Nematoda</taxon>
        <taxon>Enoplea</taxon>
        <taxon>Dorylaimia</taxon>
        <taxon>Trichinellida</taxon>
        <taxon>Trichinellidae</taxon>
        <taxon>Trichinella</taxon>
    </lineage>
</organism>
<feature type="signal peptide" evidence="2">
    <location>
        <begin position="1"/>
        <end position="17"/>
    </location>
</feature>
<keyword evidence="2" id="KW-0732">Signal</keyword>
<protein>
    <submittedName>
        <fullName evidence="3">tRNA uridine 5-carboxymethylaminomethyl modification enzyme MnmG</fullName>
    </submittedName>
</protein>
<feature type="chain" id="PRO_5046695659" evidence="2">
    <location>
        <begin position="18"/>
        <end position="146"/>
    </location>
</feature>
<accession>A0ABR3KKY6</accession>
<evidence type="ECO:0000313" key="3">
    <source>
        <dbReference type="EMBL" id="KAL1240958.1"/>
    </source>
</evidence>
<feature type="compositionally biased region" description="Polar residues" evidence="1">
    <location>
        <begin position="132"/>
        <end position="146"/>
    </location>
</feature>
<gene>
    <name evidence="3" type="ORF">TSPI_02714</name>
</gene>
<name>A0ABR3KKY6_TRISP</name>
<feature type="region of interest" description="Disordered" evidence="1">
    <location>
        <begin position="108"/>
        <end position="146"/>
    </location>
</feature>
<dbReference type="Proteomes" id="UP001558632">
    <property type="component" value="Unassembled WGS sequence"/>
</dbReference>
<dbReference type="EMBL" id="JBEUSY010000254">
    <property type="protein sequence ID" value="KAL1240958.1"/>
    <property type="molecule type" value="Genomic_DNA"/>
</dbReference>
<keyword evidence="4" id="KW-1185">Reference proteome</keyword>
<comment type="caution">
    <text evidence="3">The sequence shown here is derived from an EMBL/GenBank/DDBJ whole genome shotgun (WGS) entry which is preliminary data.</text>
</comment>
<sequence length="146" mass="16848">MAANCWPLLMLTVLVDSYYSSRIIFQQENMQYFFHESFLHNHKDSSTVQQKQYEMKKKYANVIKKRKTDEEEKKCQSTTGMPFDLCIMGVVTVTTKFISPEAVVVVSSSPSGSFDAQQTRFPNDTKREKNLTGKSKNCHSRQALQF</sequence>
<reference evidence="3 4" key="1">
    <citation type="submission" date="2024-07" db="EMBL/GenBank/DDBJ databases">
        <title>Enhanced genomic and transcriptomic resources for Trichinella pseudospiralis and T. spiralis underpin the discovery of pronounced molecular differences between stages and species.</title>
        <authorList>
            <person name="Pasi K.K."/>
            <person name="La Rosa G."/>
            <person name="Gomez-Morales M.A."/>
            <person name="Tosini F."/>
            <person name="Sumanam S."/>
            <person name="Young N.D."/>
            <person name="Chang B.C."/>
            <person name="Robin G.B."/>
        </authorList>
    </citation>
    <scope>NUCLEOTIDE SEQUENCE [LARGE SCALE GENOMIC DNA]</scope>
    <source>
        <strain evidence="3">ISS534</strain>
    </source>
</reference>
<evidence type="ECO:0000256" key="1">
    <source>
        <dbReference type="SAM" id="MobiDB-lite"/>
    </source>
</evidence>
<proteinExistence type="predicted"/>